<accession>A0ABW5CUS6</accession>
<dbReference type="PROSITE" id="PS51257">
    <property type="entry name" value="PROKAR_LIPOPROTEIN"/>
    <property type="match status" value="1"/>
</dbReference>
<gene>
    <name evidence="2" type="ORF">ACFSKP_02260</name>
</gene>
<comment type="caution">
    <text evidence="2">The sequence shown here is derived from an EMBL/GenBank/DDBJ whole genome shotgun (WGS) entry which is preliminary data.</text>
</comment>
<evidence type="ECO:0000313" key="3">
    <source>
        <dbReference type="Proteomes" id="UP001597374"/>
    </source>
</evidence>
<sequence>MTLKPLVPLLFLSLLLSSCADDNFFQKDALATKEEVAGAAPAGPDSVWVIAGRHYDRSAFFRLFWGNHNRAIWTTPVQVPVFDLNKTKGGLKVLSLGGGFQTTSFELQDSTGRRYAFRSIDKDPVEVLPKFWHHTFVAGIVRDQTSASNPYGALVVPVLAQAVGVPHSNPAIYYVSYNDTTFGEYASRVQGRLFLLEDKFKVPADLNQQFGDAHAFLNSDDALRLRFSSNHYHFDQKAFARARLLDLLIGDWDRHKGQWDWAVSNQGQDTLFKPIPKDRDQVFLKMDDGIVPSIATSKLMARKLHSFDNRFKDVKAYMINAEFIDERLLNELSRDDWQRIARQMQAALTDQVIERAVRQFPRAVYNLIGKDVTQALKNRRDELPEAAKKMYKILAQEVTIAGSDLVEQFLVKRLLEGQVEVTITRPASGAAPEKTLYHRVFNPKETERIILHGLADDDVFTIEGETKESIKIDVYGGLGEDEITDRSSVQGFGKMTRIYDTERGNELDFGTEARDHTTRDVRVHAFDREGN</sequence>
<feature type="chain" id="PRO_5046951908" evidence="1">
    <location>
        <begin position="21"/>
        <end position="531"/>
    </location>
</feature>
<reference evidence="3" key="1">
    <citation type="journal article" date="2019" name="Int. J. Syst. Evol. Microbiol.">
        <title>The Global Catalogue of Microorganisms (GCM) 10K type strain sequencing project: providing services to taxonomists for standard genome sequencing and annotation.</title>
        <authorList>
            <consortium name="The Broad Institute Genomics Platform"/>
            <consortium name="The Broad Institute Genome Sequencing Center for Infectious Disease"/>
            <person name="Wu L."/>
            <person name="Ma J."/>
        </authorList>
    </citation>
    <scope>NUCLEOTIDE SEQUENCE [LARGE SCALE GENOMIC DNA]</scope>
    <source>
        <strain evidence="3">CGMCC 4.1782</strain>
    </source>
</reference>
<dbReference type="EMBL" id="JBHUIM010000001">
    <property type="protein sequence ID" value="MFD2245058.1"/>
    <property type="molecule type" value="Genomic_DNA"/>
</dbReference>
<dbReference type="Proteomes" id="UP001597374">
    <property type="component" value="Unassembled WGS sequence"/>
</dbReference>
<proteinExistence type="predicted"/>
<evidence type="ECO:0000256" key="1">
    <source>
        <dbReference type="SAM" id="SignalP"/>
    </source>
</evidence>
<feature type="signal peptide" evidence="1">
    <location>
        <begin position="1"/>
        <end position="20"/>
    </location>
</feature>
<organism evidence="2 3">
    <name type="scientific">Pontibacter ruber</name>
    <dbReference type="NCBI Taxonomy" id="1343895"/>
    <lineage>
        <taxon>Bacteria</taxon>
        <taxon>Pseudomonadati</taxon>
        <taxon>Bacteroidota</taxon>
        <taxon>Cytophagia</taxon>
        <taxon>Cytophagales</taxon>
        <taxon>Hymenobacteraceae</taxon>
        <taxon>Pontibacter</taxon>
    </lineage>
</organism>
<name>A0ABW5CUS6_9BACT</name>
<protein>
    <submittedName>
        <fullName evidence="2">Uncharacterized protein</fullName>
    </submittedName>
</protein>
<dbReference type="RefSeq" id="WP_250429563.1">
    <property type="nucleotide sequence ID" value="NZ_JALPRR010000002.1"/>
</dbReference>
<keyword evidence="3" id="KW-1185">Reference proteome</keyword>
<evidence type="ECO:0000313" key="2">
    <source>
        <dbReference type="EMBL" id="MFD2245058.1"/>
    </source>
</evidence>
<keyword evidence="1" id="KW-0732">Signal</keyword>